<comment type="caution">
    <text evidence="9">The sequence shown here is derived from an EMBL/GenBank/DDBJ whole genome shotgun (WGS) entry which is preliminary data.</text>
</comment>
<feature type="transmembrane region" description="Helical" evidence="8">
    <location>
        <begin position="232"/>
        <end position="250"/>
    </location>
</feature>
<dbReference type="InterPro" id="IPR002781">
    <property type="entry name" value="TM_pro_TauE-like"/>
</dbReference>
<dbReference type="STRING" id="71999.KPaMU14_03375"/>
<accession>M2XU60</accession>
<proteinExistence type="inferred from homology"/>
<evidence type="ECO:0000256" key="8">
    <source>
        <dbReference type="RuleBase" id="RU363041"/>
    </source>
</evidence>
<dbReference type="Proteomes" id="UP000009877">
    <property type="component" value="Unassembled WGS sequence"/>
</dbReference>
<feature type="transmembrane region" description="Helical" evidence="8">
    <location>
        <begin position="200"/>
        <end position="220"/>
    </location>
</feature>
<dbReference type="AlphaFoldDB" id="M2XU60"/>
<dbReference type="GO" id="GO:0005886">
    <property type="term" value="C:plasma membrane"/>
    <property type="evidence" value="ECO:0007669"/>
    <property type="project" value="UniProtKB-SubCell"/>
</dbReference>
<evidence type="ECO:0000256" key="7">
    <source>
        <dbReference type="ARBA" id="ARBA00023136"/>
    </source>
</evidence>
<feature type="transmembrane region" description="Helical" evidence="8">
    <location>
        <begin position="101"/>
        <end position="119"/>
    </location>
</feature>
<feature type="transmembrane region" description="Helical" evidence="8">
    <location>
        <begin position="38"/>
        <end position="64"/>
    </location>
</feature>
<evidence type="ECO:0000256" key="6">
    <source>
        <dbReference type="ARBA" id="ARBA00022989"/>
    </source>
</evidence>
<feature type="transmembrane region" description="Helical" evidence="8">
    <location>
        <begin position="76"/>
        <end position="95"/>
    </location>
</feature>
<dbReference type="RefSeq" id="WP_006214928.1">
    <property type="nucleotide sequence ID" value="NZ_ANHZ02000015.1"/>
</dbReference>
<keyword evidence="3" id="KW-0813">Transport</keyword>
<evidence type="ECO:0000256" key="3">
    <source>
        <dbReference type="ARBA" id="ARBA00022448"/>
    </source>
</evidence>
<reference evidence="9 10" key="1">
    <citation type="journal article" date="2014" name="Genome Announc.">
        <title>Draft Genome Sequence of Kocuria palustris PEL.</title>
        <authorList>
            <person name="Sharma G."/>
            <person name="Khatri I."/>
            <person name="Subramanian S."/>
        </authorList>
    </citation>
    <scope>NUCLEOTIDE SEQUENCE [LARGE SCALE GENOMIC DNA]</scope>
    <source>
        <strain evidence="9 10">PEL</strain>
    </source>
</reference>
<evidence type="ECO:0000313" key="10">
    <source>
        <dbReference type="Proteomes" id="UP000009877"/>
    </source>
</evidence>
<evidence type="ECO:0000256" key="1">
    <source>
        <dbReference type="ARBA" id="ARBA00004651"/>
    </source>
</evidence>
<keyword evidence="6 8" id="KW-1133">Transmembrane helix</keyword>
<name>M2XU60_9MICC</name>
<evidence type="ECO:0000256" key="2">
    <source>
        <dbReference type="ARBA" id="ARBA00009142"/>
    </source>
</evidence>
<dbReference type="PANTHER" id="PTHR30269:SF37">
    <property type="entry name" value="MEMBRANE TRANSPORTER PROTEIN"/>
    <property type="match status" value="1"/>
</dbReference>
<organism evidence="9 10">
    <name type="scientific">Kocuria palustris PEL</name>
    <dbReference type="NCBI Taxonomy" id="1236550"/>
    <lineage>
        <taxon>Bacteria</taxon>
        <taxon>Bacillati</taxon>
        <taxon>Actinomycetota</taxon>
        <taxon>Actinomycetes</taxon>
        <taxon>Micrococcales</taxon>
        <taxon>Micrococcaceae</taxon>
        <taxon>Kocuria</taxon>
    </lineage>
</organism>
<evidence type="ECO:0000313" key="9">
    <source>
        <dbReference type="EMBL" id="EME36338.1"/>
    </source>
</evidence>
<protein>
    <recommendedName>
        <fullName evidence="8">Probable membrane transporter protein</fullName>
    </recommendedName>
</protein>
<evidence type="ECO:0000256" key="5">
    <source>
        <dbReference type="ARBA" id="ARBA00022692"/>
    </source>
</evidence>
<sequence length="253" mass="25542">MLSDLSWGALVLAAAAILIGSALQRLSGTGVGLVVTPVLSLLLGPVAGVLLTNAVTTVSGFTIMLSVRKRVDWRRAGIVVAAALPGAVLGALLVLWLEASWLQIGIGVLVLIALSLTVATPELPHVTNRAALPVAGAVGGLLNTTAGVAAPAMVIVSRLTRWEQKAFAASLQPIFMSMGLMSVVLKSLMGATGDQGLPPWWVLPAVIALVLGGVGVAAALESRVTPERARTLALILAGLGGAAAVVKGVLGLL</sequence>
<gene>
    <name evidence="9" type="ORF">C884_00506</name>
</gene>
<comment type="subcellular location">
    <subcellularLocation>
        <location evidence="1 8">Cell membrane</location>
        <topology evidence="1 8">Multi-pass membrane protein</topology>
    </subcellularLocation>
</comment>
<dbReference type="EMBL" id="ANHZ02000015">
    <property type="protein sequence ID" value="EME36338.1"/>
    <property type="molecule type" value="Genomic_DNA"/>
</dbReference>
<dbReference type="InterPro" id="IPR052017">
    <property type="entry name" value="TSUP"/>
</dbReference>
<evidence type="ECO:0000256" key="4">
    <source>
        <dbReference type="ARBA" id="ARBA00022475"/>
    </source>
</evidence>
<keyword evidence="7 8" id="KW-0472">Membrane</keyword>
<comment type="similarity">
    <text evidence="2 8">Belongs to the 4-toluene sulfonate uptake permease (TSUP) (TC 2.A.102) family.</text>
</comment>
<keyword evidence="10" id="KW-1185">Reference proteome</keyword>
<keyword evidence="4 8" id="KW-1003">Cell membrane</keyword>
<keyword evidence="5 8" id="KW-0812">Transmembrane</keyword>
<feature type="transmembrane region" description="Helical" evidence="8">
    <location>
        <begin position="166"/>
        <end position="188"/>
    </location>
</feature>
<dbReference type="PANTHER" id="PTHR30269">
    <property type="entry name" value="TRANSMEMBRANE PROTEIN YFCA"/>
    <property type="match status" value="1"/>
</dbReference>
<dbReference type="Pfam" id="PF01925">
    <property type="entry name" value="TauE"/>
    <property type="match status" value="1"/>
</dbReference>